<dbReference type="EMBL" id="CP049888">
    <property type="protein sequence ID" value="QIL50936.1"/>
    <property type="molecule type" value="Genomic_DNA"/>
</dbReference>
<reference evidence="1 2" key="1">
    <citation type="submission" date="2020-03" db="EMBL/GenBank/DDBJ databases">
        <title>Weissella sp. nov., isolated from Cybister lewisianus.</title>
        <authorList>
            <person name="Hyun D.-W."/>
            <person name="Bae J.-W."/>
        </authorList>
    </citation>
    <scope>NUCLEOTIDE SEQUENCE [LARGE SCALE GENOMIC DNA]</scope>
    <source>
        <strain evidence="1 2">HDW19</strain>
    </source>
</reference>
<gene>
    <name evidence="1" type="ORF">G7084_06155</name>
</gene>
<dbReference type="Pfam" id="PF05014">
    <property type="entry name" value="Nuc_deoxyrib_tr"/>
    <property type="match status" value="1"/>
</dbReference>
<evidence type="ECO:0000313" key="1">
    <source>
        <dbReference type="EMBL" id="QIL50936.1"/>
    </source>
</evidence>
<dbReference type="AlphaFoldDB" id="A0A6G8B109"/>
<dbReference type="Gene3D" id="3.40.50.450">
    <property type="match status" value="1"/>
</dbReference>
<accession>A0A6G8B109</accession>
<proteinExistence type="predicted"/>
<dbReference type="KEGG" id="wco:G7084_06155"/>
<name>A0A6G8B109_9LACO</name>
<dbReference type="SUPFAM" id="SSF52309">
    <property type="entry name" value="N-(deoxy)ribosyltransferase-like"/>
    <property type="match status" value="1"/>
</dbReference>
<dbReference type="RefSeq" id="WP_166011024.1">
    <property type="nucleotide sequence ID" value="NZ_CP049888.1"/>
</dbReference>
<dbReference type="Proteomes" id="UP000500741">
    <property type="component" value="Chromosome"/>
</dbReference>
<keyword evidence="1" id="KW-0808">Transferase</keyword>
<protein>
    <submittedName>
        <fullName evidence="1">Nucleoside 2-deoxyribosyltransferase</fullName>
    </submittedName>
</protein>
<dbReference type="InterPro" id="IPR007710">
    <property type="entry name" value="Nucleoside_deoxyribTrfase"/>
</dbReference>
<dbReference type="GO" id="GO:0016740">
    <property type="term" value="F:transferase activity"/>
    <property type="evidence" value="ECO:0007669"/>
    <property type="project" value="UniProtKB-KW"/>
</dbReference>
<organism evidence="1 2">
    <name type="scientific">Weissella coleopterorum</name>
    <dbReference type="NCBI Taxonomy" id="2714949"/>
    <lineage>
        <taxon>Bacteria</taxon>
        <taxon>Bacillati</taxon>
        <taxon>Bacillota</taxon>
        <taxon>Bacilli</taxon>
        <taxon>Lactobacillales</taxon>
        <taxon>Lactobacillaceae</taxon>
        <taxon>Weissella</taxon>
    </lineage>
</organism>
<keyword evidence="2" id="KW-1185">Reference proteome</keyword>
<sequence length="146" mass="16492">MKNIYLAGPFFSDEQIARLERVEAALEKNPTVGSFYSPFRHQLEDLEFGSKEWAEAVFAEDRHELHNSEVVVGIVDYQDEHVDPGTAWELGYAGMQEKPVIVFKEKDGGINIMISVPGHAFVQNAEDLAEYDFDTLPKGDWDGPVF</sequence>
<evidence type="ECO:0000313" key="2">
    <source>
        <dbReference type="Proteomes" id="UP000500741"/>
    </source>
</evidence>